<gene>
    <name evidence="2" type="ORF">CRV08_04665</name>
</gene>
<evidence type="ECO:0000313" key="2">
    <source>
        <dbReference type="EMBL" id="RXJ69305.1"/>
    </source>
</evidence>
<keyword evidence="1" id="KW-1133">Transmembrane helix</keyword>
<dbReference type="AlphaFoldDB" id="A0A4Q0YGF9"/>
<reference evidence="2 3" key="1">
    <citation type="submission" date="2017-10" db="EMBL/GenBank/DDBJ databases">
        <title>Genomics of the genus Arcobacter.</title>
        <authorList>
            <person name="Perez-Cataluna A."/>
            <person name="Figueras M.J."/>
        </authorList>
    </citation>
    <scope>NUCLEOTIDE SEQUENCE [LARGE SCALE GENOMIC DNA]</scope>
    <source>
        <strain evidence="2 3">CECT 8993</strain>
    </source>
</reference>
<feature type="transmembrane region" description="Helical" evidence="1">
    <location>
        <begin position="30"/>
        <end position="51"/>
    </location>
</feature>
<comment type="caution">
    <text evidence="2">The sequence shown here is derived from an EMBL/GenBank/DDBJ whole genome shotgun (WGS) entry which is preliminary data.</text>
</comment>
<organism evidence="2 3">
    <name type="scientific">Halarcobacter ebronensis</name>
    <dbReference type="NCBI Taxonomy" id="1462615"/>
    <lineage>
        <taxon>Bacteria</taxon>
        <taxon>Pseudomonadati</taxon>
        <taxon>Campylobacterota</taxon>
        <taxon>Epsilonproteobacteria</taxon>
        <taxon>Campylobacterales</taxon>
        <taxon>Arcobacteraceae</taxon>
        <taxon>Halarcobacter</taxon>
    </lineage>
</organism>
<dbReference type="EMBL" id="PDKJ01000003">
    <property type="protein sequence ID" value="RXJ69305.1"/>
    <property type="molecule type" value="Genomic_DNA"/>
</dbReference>
<keyword evidence="1" id="KW-0812">Transmembrane</keyword>
<keyword evidence="1" id="KW-0472">Membrane</keyword>
<dbReference type="RefSeq" id="WP_128979568.1">
    <property type="nucleotide sequence ID" value="NZ_PDKJ01000003.1"/>
</dbReference>
<dbReference type="Proteomes" id="UP000290172">
    <property type="component" value="Unassembled WGS sequence"/>
</dbReference>
<name>A0A4Q0YGF9_9BACT</name>
<protein>
    <submittedName>
        <fullName evidence="2">Uncharacterized protein</fullName>
    </submittedName>
</protein>
<proteinExistence type="predicted"/>
<evidence type="ECO:0000256" key="1">
    <source>
        <dbReference type="SAM" id="Phobius"/>
    </source>
</evidence>
<accession>A0A4Q0YGF9</accession>
<sequence>MEINFEPMDTIFKTYDDKYIYKITIVSKTWLPNLVLSLKWLIGSLALLWFVNRKPIVTINEINKKD</sequence>
<evidence type="ECO:0000313" key="3">
    <source>
        <dbReference type="Proteomes" id="UP000290172"/>
    </source>
</evidence>